<name>A0A9Q1KEY9_9CARY</name>
<evidence type="ECO:0000313" key="2">
    <source>
        <dbReference type="EMBL" id="KAJ8442991.1"/>
    </source>
</evidence>
<keyword evidence="3" id="KW-1185">Reference proteome</keyword>
<comment type="caution">
    <text evidence="2">The sequence shown here is derived from an EMBL/GenBank/DDBJ whole genome shotgun (WGS) entry which is preliminary data.</text>
</comment>
<feature type="compositionally biased region" description="Polar residues" evidence="1">
    <location>
        <begin position="95"/>
        <end position="125"/>
    </location>
</feature>
<sequence length="160" mass="18094">MTPEHDTSENRMPQFDQTSAACLNSETIHDLRSLLRDVVRHAYVNSSTDQDDVNGEIGEKQKSLRIWSKMQTKAGMEMLICSNHHKMYRNRKTRIQNSMTPCSTNGSQSPPEHPNSQLMSPSNGHPSHPQPDTLPYTPTFATKFQPLVEKPSPSIPNHDE</sequence>
<feature type="region of interest" description="Disordered" evidence="1">
    <location>
        <begin position="95"/>
        <end position="160"/>
    </location>
</feature>
<organism evidence="2 3">
    <name type="scientific">Carnegiea gigantea</name>
    <dbReference type="NCBI Taxonomy" id="171969"/>
    <lineage>
        <taxon>Eukaryota</taxon>
        <taxon>Viridiplantae</taxon>
        <taxon>Streptophyta</taxon>
        <taxon>Embryophyta</taxon>
        <taxon>Tracheophyta</taxon>
        <taxon>Spermatophyta</taxon>
        <taxon>Magnoliopsida</taxon>
        <taxon>eudicotyledons</taxon>
        <taxon>Gunneridae</taxon>
        <taxon>Pentapetalae</taxon>
        <taxon>Caryophyllales</taxon>
        <taxon>Cactineae</taxon>
        <taxon>Cactaceae</taxon>
        <taxon>Cactoideae</taxon>
        <taxon>Echinocereeae</taxon>
        <taxon>Carnegiea</taxon>
    </lineage>
</organism>
<evidence type="ECO:0000256" key="1">
    <source>
        <dbReference type="SAM" id="MobiDB-lite"/>
    </source>
</evidence>
<accession>A0A9Q1KEY9</accession>
<proteinExistence type="predicted"/>
<gene>
    <name evidence="2" type="ORF">Cgig2_014513</name>
</gene>
<reference evidence="2" key="1">
    <citation type="submission" date="2022-04" db="EMBL/GenBank/DDBJ databases">
        <title>Carnegiea gigantea Genome sequencing and assembly v2.</title>
        <authorList>
            <person name="Copetti D."/>
            <person name="Sanderson M.J."/>
            <person name="Burquez A."/>
            <person name="Wojciechowski M.F."/>
        </authorList>
    </citation>
    <scope>NUCLEOTIDE SEQUENCE</scope>
    <source>
        <strain evidence="2">SGP5-SGP5p</strain>
        <tissue evidence="2">Aerial part</tissue>
    </source>
</reference>
<dbReference type="Proteomes" id="UP001153076">
    <property type="component" value="Unassembled WGS sequence"/>
</dbReference>
<dbReference type="EMBL" id="JAKOGI010000130">
    <property type="protein sequence ID" value="KAJ8442991.1"/>
    <property type="molecule type" value="Genomic_DNA"/>
</dbReference>
<protein>
    <submittedName>
        <fullName evidence="2">Uncharacterized protein</fullName>
    </submittedName>
</protein>
<evidence type="ECO:0000313" key="3">
    <source>
        <dbReference type="Proteomes" id="UP001153076"/>
    </source>
</evidence>
<dbReference type="AlphaFoldDB" id="A0A9Q1KEY9"/>